<evidence type="ECO:0000256" key="4">
    <source>
        <dbReference type="ARBA" id="ARBA00023136"/>
    </source>
</evidence>
<comment type="subcellular location">
    <subcellularLocation>
        <location evidence="1">Membrane</location>
        <topology evidence="1">Multi-pass membrane protein</topology>
    </subcellularLocation>
</comment>
<keyword evidence="3 5" id="KW-1133">Transmembrane helix</keyword>
<dbReference type="Proteomes" id="UP001329825">
    <property type="component" value="Chromosome 11"/>
</dbReference>
<proteinExistence type="predicted"/>
<dbReference type="GeneID" id="87959620"/>
<evidence type="ECO:0000256" key="3">
    <source>
        <dbReference type="ARBA" id="ARBA00022989"/>
    </source>
</evidence>
<dbReference type="PANTHER" id="PTHR11785:SF353">
    <property type="entry name" value="METHIONINE TRANSPORTER (EUROFUNG)"/>
    <property type="match status" value="1"/>
</dbReference>
<evidence type="ECO:0000256" key="2">
    <source>
        <dbReference type="ARBA" id="ARBA00022692"/>
    </source>
</evidence>
<name>A0ABZ1D8T7_9TREE</name>
<evidence type="ECO:0000313" key="7">
    <source>
        <dbReference type="Proteomes" id="UP001329825"/>
    </source>
</evidence>
<dbReference type="RefSeq" id="XP_062795231.1">
    <property type="nucleotide sequence ID" value="XM_062939180.1"/>
</dbReference>
<feature type="transmembrane region" description="Helical" evidence="5">
    <location>
        <begin position="240"/>
        <end position="257"/>
    </location>
</feature>
<keyword evidence="7" id="KW-1185">Reference proteome</keyword>
<dbReference type="InterPro" id="IPR050598">
    <property type="entry name" value="AminoAcid_Transporter"/>
</dbReference>
<accession>A0ABZ1D8T7</accession>
<feature type="transmembrane region" description="Helical" evidence="5">
    <location>
        <begin position="167"/>
        <end position="187"/>
    </location>
</feature>
<evidence type="ECO:0000313" key="6">
    <source>
        <dbReference type="EMBL" id="WRT70492.1"/>
    </source>
</evidence>
<reference evidence="6 7" key="1">
    <citation type="submission" date="2024-01" db="EMBL/GenBank/DDBJ databases">
        <title>Comparative genomics of Cryptococcus and Kwoniella reveals pathogenesis evolution and contrasting modes of karyotype evolution via chromosome fusion or intercentromeric recombination.</title>
        <authorList>
            <person name="Coelho M.A."/>
            <person name="David-Palma M."/>
            <person name="Shea T."/>
            <person name="Bowers K."/>
            <person name="McGinley-Smith S."/>
            <person name="Mohammad A.W."/>
            <person name="Gnirke A."/>
            <person name="Yurkov A.M."/>
            <person name="Nowrousian M."/>
            <person name="Sun S."/>
            <person name="Cuomo C.A."/>
            <person name="Heitman J."/>
        </authorList>
    </citation>
    <scope>NUCLEOTIDE SEQUENCE [LARGE SCALE GENOMIC DNA]</scope>
    <source>
        <strain evidence="6">CBS 11374</strain>
    </source>
</reference>
<dbReference type="Gene3D" id="1.20.1740.10">
    <property type="entry name" value="Amino acid/polyamine transporter I"/>
    <property type="match status" value="1"/>
</dbReference>
<evidence type="ECO:0008006" key="8">
    <source>
        <dbReference type="Google" id="ProtNLM"/>
    </source>
</evidence>
<feature type="transmembrane region" description="Helical" evidence="5">
    <location>
        <begin position="269"/>
        <end position="296"/>
    </location>
</feature>
<feature type="transmembrane region" description="Helical" evidence="5">
    <location>
        <begin position="193"/>
        <end position="219"/>
    </location>
</feature>
<sequence length="355" mass="38965">MTITGFVVLSGKTKIPEPTANFHNAFEGTSSTGGYELANALVNITFSYGGFNNAFNLVNEVKNPIRTIKRTAPLALLIVATLYTLVNIAYIAAIPKLEIVQSKQIIASLFFQKVFGAKVAKGLTILPVLSAFGNILSSLMGSSRMVREVGRQGVLPFPKFWVSTKPFGTPIGPVLFKWAVTSIMILGPPSGDAFNFIVALQNYPDSVFVFLMTFGLFLIRRQRKGLGLGRSEFKAWDVAVIVYLLSKAFLLIMPWVPPKTGIYGGSFSFFYATATLTGLGILAICGIYYYLWIYVFPKVGGYQIRQTVLTLDRGAVGHQLVKVKNQDIQEWDSTHDPSGRLLVELPATPTDEKAQ</sequence>
<keyword evidence="2 5" id="KW-0812">Transmembrane</keyword>
<dbReference type="EMBL" id="CP141891">
    <property type="protein sequence ID" value="WRT70492.1"/>
    <property type="molecule type" value="Genomic_DNA"/>
</dbReference>
<dbReference type="Pfam" id="PF13520">
    <property type="entry name" value="AA_permease_2"/>
    <property type="match status" value="1"/>
</dbReference>
<feature type="transmembrane region" description="Helical" evidence="5">
    <location>
        <begin position="72"/>
        <end position="93"/>
    </location>
</feature>
<organism evidence="6 7">
    <name type="scientific">Kwoniella shivajii</name>
    <dbReference type="NCBI Taxonomy" id="564305"/>
    <lineage>
        <taxon>Eukaryota</taxon>
        <taxon>Fungi</taxon>
        <taxon>Dikarya</taxon>
        <taxon>Basidiomycota</taxon>
        <taxon>Agaricomycotina</taxon>
        <taxon>Tremellomycetes</taxon>
        <taxon>Tremellales</taxon>
        <taxon>Cryptococcaceae</taxon>
        <taxon>Kwoniella</taxon>
    </lineage>
</organism>
<protein>
    <recommendedName>
        <fullName evidence="8">High-affinity methionine permease</fullName>
    </recommendedName>
</protein>
<gene>
    <name evidence="6" type="ORF">IL334_007490</name>
</gene>
<dbReference type="PANTHER" id="PTHR11785">
    <property type="entry name" value="AMINO ACID TRANSPORTER"/>
    <property type="match status" value="1"/>
</dbReference>
<feature type="transmembrane region" description="Helical" evidence="5">
    <location>
        <begin position="125"/>
        <end position="146"/>
    </location>
</feature>
<evidence type="ECO:0000256" key="1">
    <source>
        <dbReference type="ARBA" id="ARBA00004141"/>
    </source>
</evidence>
<dbReference type="InterPro" id="IPR002293">
    <property type="entry name" value="AA/rel_permease1"/>
</dbReference>
<keyword evidence="4 5" id="KW-0472">Membrane</keyword>
<evidence type="ECO:0000256" key="5">
    <source>
        <dbReference type="SAM" id="Phobius"/>
    </source>
</evidence>